<reference evidence="1" key="1">
    <citation type="submission" date="2019-11" db="EMBL/GenBank/DDBJ databases">
        <title>Nori genome reveals adaptations in red seaweeds to the harsh intertidal environment.</title>
        <authorList>
            <person name="Wang D."/>
            <person name="Mao Y."/>
        </authorList>
    </citation>
    <scope>NUCLEOTIDE SEQUENCE</scope>
    <source>
        <tissue evidence="1">Gametophyte</tissue>
    </source>
</reference>
<evidence type="ECO:0000313" key="1">
    <source>
        <dbReference type="EMBL" id="KAK1870337.1"/>
    </source>
</evidence>
<sequence length="437" mass="46560">MSDHAPCLPCDAAEGNARAVAAQLAGGAAVDRGRALTGETLLFLAAQNGHADVVRALLAAGAAVDLAQVPNGATPLLGAAKNGHVDVMNALADAGAALDVAVEHGASHMVTTKRNGVDCQVEELLGDGDTVTFASSYGVSPLSIAALRGHTNAVKLLLERGADAARPVPGGPTPLVLAVQHGHADVVKELVVAGAPVGSITEVGSAWHVAVIAKPRLSSVSRALRSTPVGPPAVRVYADVMLGRTPLTVDVMRPLLRPGRVRFARDMRATHHLLHMCTIASVDVRQAVGAEEQADVQRPHFQNVYHPVWNKLRDDEKHLALQTVTEAMRFGLLGAESYYALYTAYDVGCEMAIQRGDVSRRLSFLHAQQVSLFEAGTQVVKVARAQYDELTRAFDAQAKMEVKVDAMCQAGKHLRHEFDNLRRDLAHRDAHTRKVVL</sequence>
<protein>
    <submittedName>
        <fullName evidence="1">Uncharacterized protein</fullName>
    </submittedName>
</protein>
<dbReference type="EMBL" id="CM020620">
    <property type="protein sequence ID" value="KAK1870337.1"/>
    <property type="molecule type" value="Genomic_DNA"/>
</dbReference>
<name>A0ACC3CJG6_PYRYE</name>
<comment type="caution">
    <text evidence="1">The sequence shown here is derived from an EMBL/GenBank/DDBJ whole genome shotgun (WGS) entry which is preliminary data.</text>
</comment>
<evidence type="ECO:0000313" key="2">
    <source>
        <dbReference type="Proteomes" id="UP000798662"/>
    </source>
</evidence>
<gene>
    <name evidence="1" type="ORF">I4F81_012799</name>
</gene>
<dbReference type="Proteomes" id="UP000798662">
    <property type="component" value="Chromosome 3"/>
</dbReference>
<proteinExistence type="predicted"/>
<organism evidence="1 2">
    <name type="scientific">Pyropia yezoensis</name>
    <name type="common">Susabi-nori</name>
    <name type="synonym">Porphyra yezoensis</name>
    <dbReference type="NCBI Taxonomy" id="2788"/>
    <lineage>
        <taxon>Eukaryota</taxon>
        <taxon>Rhodophyta</taxon>
        <taxon>Bangiophyceae</taxon>
        <taxon>Bangiales</taxon>
        <taxon>Bangiaceae</taxon>
        <taxon>Pyropia</taxon>
    </lineage>
</organism>
<accession>A0ACC3CJG6</accession>
<keyword evidence="2" id="KW-1185">Reference proteome</keyword>